<dbReference type="AlphaFoldDB" id="A0A9X4BG29"/>
<keyword evidence="4" id="KW-0732">Signal</keyword>
<evidence type="ECO:0000313" key="7">
    <source>
        <dbReference type="Proteomes" id="UP001139971"/>
    </source>
</evidence>
<dbReference type="SUPFAM" id="SSF52743">
    <property type="entry name" value="Subtilisin-like"/>
    <property type="match status" value="1"/>
</dbReference>
<gene>
    <name evidence="6" type="ORF">OD750_000125</name>
</gene>
<keyword evidence="7" id="KW-1185">Reference proteome</keyword>
<dbReference type="GO" id="GO:0004252">
    <property type="term" value="F:serine-type endopeptidase activity"/>
    <property type="evidence" value="ECO:0007669"/>
    <property type="project" value="InterPro"/>
</dbReference>
<sequence>MQNPLVRAALAAVLFVAAHAASAVDAPLMPTPDKSGVDAVAAKIHAQLRDAASPRGVSLPRAIAGDGALLVEVRFADAKRARDVLAASGADVRNALGAATFEASIAPDRLRDLAGDADVVTIAPARLVRHLTGSRNSEGVAASRGDRWITGGYDGAGVGIAVIDGFNGNGAISLQNANDWPPSNRITKLDYKTFGGTPPAGCNPTSFGCLGVPHGNAVLEIVYDLAPAATYRAYDTVTVGDWRRAILDAANLSNTGGSLGAVRANIITASLGAPLDGKGDGSALPGSIAEAAGWARNRGVFVINAAGNERENHWGGEFRLASGGGNFHTWNGSTTQVNDFVFGNGNDNLPCLPAGETISVDLYWSSWQTPGSTHDYDLFLYRRVNSSTWEGTPVAQSTFTQNGGSGQTPQEQVQYVTTSSGTTAGCPAGQARYGIAVTRVNSTFNQDNLQVFSNFPLRYRVAERSLGFPADSPEVFTVAAIDVTNGTTTPQEWFSSQGPVLGAGGVLPSNPNPQSDTNLKPDVASYDNVTTVSYGNGGTSPPQPTAFLGTSAATPHVAGMAAAYMQRVGIPATESALDTTIVTPLRTLAALGTNDLGTFGKDYQYGYGRLRFQRETSLAWQQQPGNVSVNAAISPAVQLRVLDDESQLVPVGILGNATLVLGNDPTGVAVLTGGGSKPLVQGVATWNALSINVAGSGFTLRANATGLPQTTSSAFNVLGGSAARLRFVASPGSALAGAAIAPALQVRVEDNGGNLVTGDNTTTINLYSALCNGTPVKGGTATAVGGIATFPNVRLYRTGVAQLQATSGALNPATTQTFAVTTNPELIFADVFECLP</sequence>
<protein>
    <submittedName>
        <fullName evidence="6">S8 family serine peptidase</fullName>
    </submittedName>
</protein>
<comment type="caution">
    <text evidence="6">The sequence shown here is derived from an EMBL/GenBank/DDBJ whole genome shotgun (WGS) entry which is preliminary data.</text>
</comment>
<dbReference type="Proteomes" id="UP001139971">
    <property type="component" value="Unassembled WGS sequence"/>
</dbReference>
<organism evidence="6 7">
    <name type="scientific">Tahibacter soli</name>
    <dbReference type="NCBI Taxonomy" id="2983605"/>
    <lineage>
        <taxon>Bacteria</taxon>
        <taxon>Pseudomonadati</taxon>
        <taxon>Pseudomonadota</taxon>
        <taxon>Gammaproteobacteria</taxon>
        <taxon>Lysobacterales</taxon>
        <taxon>Rhodanobacteraceae</taxon>
        <taxon>Tahibacter</taxon>
    </lineage>
</organism>
<evidence type="ECO:0000256" key="1">
    <source>
        <dbReference type="ARBA" id="ARBA00022670"/>
    </source>
</evidence>
<feature type="domain" description="Peptidase S8/S53" evidence="5">
    <location>
        <begin position="461"/>
        <end position="608"/>
    </location>
</feature>
<dbReference type="InterPro" id="IPR023828">
    <property type="entry name" value="Peptidase_S8_Ser-AS"/>
</dbReference>
<dbReference type="InterPro" id="IPR036852">
    <property type="entry name" value="Peptidase_S8/S53_dom_sf"/>
</dbReference>
<dbReference type="PROSITE" id="PS00138">
    <property type="entry name" value="SUBTILASE_SER"/>
    <property type="match status" value="1"/>
</dbReference>
<dbReference type="RefSeq" id="WP_263544834.1">
    <property type="nucleotide sequence ID" value="NZ_JAOVZO020000001.1"/>
</dbReference>
<evidence type="ECO:0000259" key="5">
    <source>
        <dbReference type="Pfam" id="PF00082"/>
    </source>
</evidence>
<accession>A0A9X4BG29</accession>
<evidence type="ECO:0000313" key="6">
    <source>
        <dbReference type="EMBL" id="MDC8010946.1"/>
    </source>
</evidence>
<dbReference type="Pfam" id="PF00082">
    <property type="entry name" value="Peptidase_S8"/>
    <property type="match status" value="1"/>
</dbReference>
<dbReference type="EMBL" id="JAOVZO020000001">
    <property type="protein sequence ID" value="MDC8010946.1"/>
    <property type="molecule type" value="Genomic_DNA"/>
</dbReference>
<evidence type="ECO:0000256" key="4">
    <source>
        <dbReference type="SAM" id="SignalP"/>
    </source>
</evidence>
<evidence type="ECO:0000256" key="2">
    <source>
        <dbReference type="ARBA" id="ARBA00022801"/>
    </source>
</evidence>
<feature type="signal peptide" evidence="4">
    <location>
        <begin position="1"/>
        <end position="23"/>
    </location>
</feature>
<proteinExistence type="predicted"/>
<dbReference type="InterPro" id="IPR000209">
    <property type="entry name" value="Peptidase_S8/S53_dom"/>
</dbReference>
<reference evidence="6" key="1">
    <citation type="submission" date="2023-02" db="EMBL/GenBank/DDBJ databases">
        <title>Tahibacter soli sp. nov. isolated from soil.</title>
        <authorList>
            <person name="Baek J.H."/>
            <person name="Lee J.K."/>
            <person name="Choi D.G."/>
            <person name="Jeon C.O."/>
        </authorList>
    </citation>
    <scope>NUCLEOTIDE SEQUENCE</scope>
    <source>
        <strain evidence="6">BL</strain>
    </source>
</reference>
<keyword evidence="3" id="KW-0720">Serine protease</keyword>
<evidence type="ECO:0000256" key="3">
    <source>
        <dbReference type="ARBA" id="ARBA00022825"/>
    </source>
</evidence>
<dbReference type="Gene3D" id="3.40.50.200">
    <property type="entry name" value="Peptidase S8/S53 domain"/>
    <property type="match status" value="1"/>
</dbReference>
<keyword evidence="1" id="KW-0645">Protease</keyword>
<feature type="chain" id="PRO_5040960220" evidence="4">
    <location>
        <begin position="24"/>
        <end position="836"/>
    </location>
</feature>
<dbReference type="GO" id="GO:0006508">
    <property type="term" value="P:proteolysis"/>
    <property type="evidence" value="ECO:0007669"/>
    <property type="project" value="UniProtKB-KW"/>
</dbReference>
<name>A0A9X4BG29_9GAMM</name>
<keyword evidence="2" id="KW-0378">Hydrolase</keyword>